<feature type="transmembrane region" description="Helical" evidence="1">
    <location>
        <begin position="105"/>
        <end position="130"/>
    </location>
</feature>
<evidence type="ECO:0000313" key="2">
    <source>
        <dbReference type="EMBL" id="BCY29670.1"/>
    </source>
</evidence>
<feature type="transmembrane region" description="Helical" evidence="1">
    <location>
        <begin position="82"/>
        <end position="99"/>
    </location>
</feature>
<keyword evidence="1" id="KW-0812">Transmembrane</keyword>
<dbReference type="RefSeq" id="WP_221258736.1">
    <property type="nucleotide sequence ID" value="NZ_AP024749.1"/>
</dbReference>
<keyword evidence="1" id="KW-1133">Transmembrane helix</keyword>
<feature type="transmembrane region" description="Helical" evidence="1">
    <location>
        <begin position="53"/>
        <end position="75"/>
    </location>
</feature>
<gene>
    <name evidence="2" type="ORF">KK2020170_25380</name>
</gene>
<sequence length="140" mass="15718">MTKPSTSFWVISVIALLWNAMGVKAYLDQAYVTDSFKAMYNEEQLKMIAEAPAWAMSAFAIAVFGGVLGCILLLMRKKLAKTVFVISLIGILVQMYYNFFVIDSIAVYGPGAMAMPIMIILFAVFLIWYANYCIKKNWIA</sequence>
<evidence type="ECO:0000313" key="3">
    <source>
        <dbReference type="Proteomes" id="UP000825258"/>
    </source>
</evidence>
<protein>
    <recommendedName>
        <fullName evidence="4">Sugar transporter</fullName>
    </recommendedName>
</protein>
<proteinExistence type="predicted"/>
<evidence type="ECO:0000256" key="1">
    <source>
        <dbReference type="SAM" id="Phobius"/>
    </source>
</evidence>
<reference evidence="2 3" key="1">
    <citation type="submission" date="2021-06" db="EMBL/GenBank/DDBJ databases">
        <title>Whole genome sequences of Flavobacterium sp. KK2020170 and assembly.</title>
        <authorList>
            <person name="Kitahara K."/>
            <person name="Miyoshi S."/>
            <person name="Uesaka K."/>
        </authorList>
    </citation>
    <scope>NUCLEOTIDE SEQUENCE [LARGE SCALE GENOMIC DNA]</scope>
    <source>
        <strain evidence="2 3">KK2020170</strain>
    </source>
</reference>
<keyword evidence="3" id="KW-1185">Reference proteome</keyword>
<accession>A0ABN6HZ89</accession>
<keyword evidence="1" id="KW-0472">Membrane</keyword>
<evidence type="ECO:0008006" key="4">
    <source>
        <dbReference type="Google" id="ProtNLM"/>
    </source>
</evidence>
<organism evidence="2 3">
    <name type="scientific">Flavobacterium okayamense</name>
    <dbReference type="NCBI Taxonomy" id="2830782"/>
    <lineage>
        <taxon>Bacteria</taxon>
        <taxon>Pseudomonadati</taxon>
        <taxon>Bacteroidota</taxon>
        <taxon>Flavobacteriia</taxon>
        <taxon>Flavobacteriales</taxon>
        <taxon>Flavobacteriaceae</taxon>
        <taxon>Flavobacterium</taxon>
    </lineage>
</organism>
<name>A0ABN6HZ89_9FLAO</name>
<dbReference type="Proteomes" id="UP000825258">
    <property type="component" value="Chromosome"/>
</dbReference>
<dbReference type="EMBL" id="AP024749">
    <property type="protein sequence ID" value="BCY29670.1"/>
    <property type="molecule type" value="Genomic_DNA"/>
</dbReference>